<dbReference type="SUPFAM" id="SSF53474">
    <property type="entry name" value="alpha/beta-Hydrolases"/>
    <property type="match status" value="1"/>
</dbReference>
<evidence type="ECO:0000313" key="1">
    <source>
        <dbReference type="EMBL" id="MFJ4082980.1"/>
    </source>
</evidence>
<sequence>MPAGQSLGGHTALLAAAAHPGLLRGLVLVEAGPGRADPNLQTEIGAMLDAWLSSWAGPASCPRPRRRAMLQQRPGTVALSVPGAGHDVHLERPEVLRQVLRTFLEQVDGGRRLPPDE</sequence>
<dbReference type="InterPro" id="IPR029058">
    <property type="entry name" value="AB_hydrolase_fold"/>
</dbReference>
<gene>
    <name evidence="1" type="ORF">ACIP2Z_28985</name>
</gene>
<name>A0ABW8FLM8_9ACTN</name>
<protein>
    <submittedName>
        <fullName evidence="1">Alpha/beta fold hydrolase</fullName>
    </submittedName>
</protein>
<keyword evidence="1" id="KW-0378">Hydrolase</keyword>
<comment type="caution">
    <text evidence="1">The sequence shown here is derived from an EMBL/GenBank/DDBJ whole genome shotgun (WGS) entry which is preliminary data.</text>
</comment>
<organism evidence="1 2">
    <name type="scientific">Streptomyces iakyrus</name>
    <dbReference type="NCBI Taxonomy" id="68219"/>
    <lineage>
        <taxon>Bacteria</taxon>
        <taxon>Bacillati</taxon>
        <taxon>Actinomycetota</taxon>
        <taxon>Actinomycetes</taxon>
        <taxon>Kitasatosporales</taxon>
        <taxon>Streptomycetaceae</taxon>
        <taxon>Streptomyces</taxon>
    </lineage>
</organism>
<proteinExistence type="predicted"/>
<dbReference type="GO" id="GO:0016787">
    <property type="term" value="F:hydrolase activity"/>
    <property type="evidence" value="ECO:0007669"/>
    <property type="project" value="UniProtKB-KW"/>
</dbReference>
<keyword evidence="2" id="KW-1185">Reference proteome</keyword>
<accession>A0ABW8FLM8</accession>
<dbReference type="Proteomes" id="UP001617511">
    <property type="component" value="Unassembled WGS sequence"/>
</dbReference>
<dbReference type="RefSeq" id="WP_402074847.1">
    <property type="nucleotide sequence ID" value="NZ_JBIVGG010000013.1"/>
</dbReference>
<dbReference type="Gene3D" id="3.40.50.1820">
    <property type="entry name" value="alpha/beta hydrolase"/>
    <property type="match status" value="2"/>
</dbReference>
<reference evidence="1 2" key="1">
    <citation type="submission" date="2024-10" db="EMBL/GenBank/DDBJ databases">
        <title>The Natural Products Discovery Center: Release of the First 8490 Sequenced Strains for Exploring Actinobacteria Biosynthetic Diversity.</title>
        <authorList>
            <person name="Kalkreuter E."/>
            <person name="Kautsar S.A."/>
            <person name="Yang D."/>
            <person name="Bader C.D."/>
            <person name="Teijaro C.N."/>
            <person name="Fluegel L."/>
            <person name="Davis C.M."/>
            <person name="Simpson J.R."/>
            <person name="Lauterbach L."/>
            <person name="Steele A.D."/>
            <person name="Gui C."/>
            <person name="Meng S."/>
            <person name="Li G."/>
            <person name="Viehrig K."/>
            <person name="Ye F."/>
            <person name="Su P."/>
            <person name="Kiefer A.F."/>
            <person name="Nichols A."/>
            <person name="Cepeda A.J."/>
            <person name="Yan W."/>
            <person name="Fan B."/>
            <person name="Jiang Y."/>
            <person name="Adhikari A."/>
            <person name="Zheng C.-J."/>
            <person name="Schuster L."/>
            <person name="Cowan T.M."/>
            <person name="Smanski M.J."/>
            <person name="Chevrette M.G."/>
            <person name="De Carvalho L.P.S."/>
            <person name="Shen B."/>
        </authorList>
    </citation>
    <scope>NUCLEOTIDE SEQUENCE [LARGE SCALE GENOMIC DNA]</scope>
    <source>
        <strain evidence="1 2">NPDC089932</strain>
    </source>
</reference>
<dbReference type="EMBL" id="JBIVGG010000013">
    <property type="protein sequence ID" value="MFJ4082980.1"/>
    <property type="molecule type" value="Genomic_DNA"/>
</dbReference>
<evidence type="ECO:0000313" key="2">
    <source>
        <dbReference type="Proteomes" id="UP001617511"/>
    </source>
</evidence>